<keyword evidence="4 9" id="KW-0812">Transmembrane</keyword>
<comment type="similarity">
    <text evidence="8">Belongs to the binding-protein-dependent transport system permease family. LivHM subfamily.</text>
</comment>
<comment type="subcellular location">
    <subcellularLocation>
        <location evidence="1">Cell membrane</location>
        <topology evidence="1">Multi-pass membrane protein</topology>
    </subcellularLocation>
</comment>
<reference evidence="10 11" key="1">
    <citation type="submission" date="2024-09" db="EMBL/GenBank/DDBJ databases">
        <authorList>
            <person name="Sun Q."/>
            <person name="Mori K."/>
        </authorList>
    </citation>
    <scope>NUCLEOTIDE SEQUENCE [LARGE SCALE GENOMIC DNA]</scope>
    <source>
        <strain evidence="10 11">TBRC 4938</strain>
    </source>
</reference>
<dbReference type="InterPro" id="IPR052157">
    <property type="entry name" value="BCAA_transport_permease"/>
</dbReference>
<keyword evidence="2" id="KW-0813">Transport</keyword>
<sequence>MNSNIAVLLAQDALINGAIYALLALTLVMVFSVTRVMLIPQGEVVSLTALSLAAIETGVVPGTVWLLCVGGGLAALMELYTWLRERDRRALRAAFFYIAYPAAVTALALATVPLASSAWYRMFLTLLIVVPLGLMIYRVAFRPLAHASVLVLLIVAMAIHFILLGFGLIAFGAEGVRTAPIFSGVIRLAGFPIKAQAIFVVAVALALIVVMALFFGRTLIGKALRATAFNRTGARLVGIRTESSGTLAFFLAGLIGAISGLLIAPMTTIYFDTGFLIGLKGFIASIVGGLASYPLAAGSALLIGLIESYSSFWASAFKDVIVFALIIPVLLWRNYSAAHAEEDDE</sequence>
<protein>
    <submittedName>
        <fullName evidence="10">Branched-chain amino acid ABC transporter permease</fullName>
    </submittedName>
</protein>
<keyword evidence="5" id="KW-0029">Amino-acid transport</keyword>
<evidence type="ECO:0000256" key="8">
    <source>
        <dbReference type="ARBA" id="ARBA00037998"/>
    </source>
</evidence>
<dbReference type="RefSeq" id="WP_377263242.1">
    <property type="nucleotide sequence ID" value="NZ_JBHMAA010000018.1"/>
</dbReference>
<name>A0ABV6AMS8_9HYPH</name>
<keyword evidence="11" id="KW-1185">Reference proteome</keyword>
<organism evidence="10 11">
    <name type="scientific">Rhizobium puerariae</name>
    <dbReference type="NCBI Taxonomy" id="1585791"/>
    <lineage>
        <taxon>Bacteria</taxon>
        <taxon>Pseudomonadati</taxon>
        <taxon>Pseudomonadota</taxon>
        <taxon>Alphaproteobacteria</taxon>
        <taxon>Hyphomicrobiales</taxon>
        <taxon>Rhizobiaceae</taxon>
        <taxon>Rhizobium/Agrobacterium group</taxon>
        <taxon>Rhizobium</taxon>
    </lineage>
</organism>
<feature type="transmembrane region" description="Helical" evidence="9">
    <location>
        <begin position="94"/>
        <end position="112"/>
    </location>
</feature>
<evidence type="ECO:0000256" key="7">
    <source>
        <dbReference type="ARBA" id="ARBA00023136"/>
    </source>
</evidence>
<evidence type="ECO:0000313" key="11">
    <source>
        <dbReference type="Proteomes" id="UP001589692"/>
    </source>
</evidence>
<proteinExistence type="inferred from homology"/>
<feature type="transmembrane region" description="Helical" evidence="9">
    <location>
        <begin position="118"/>
        <end position="137"/>
    </location>
</feature>
<feature type="transmembrane region" description="Helical" evidence="9">
    <location>
        <begin position="193"/>
        <end position="215"/>
    </location>
</feature>
<dbReference type="Pfam" id="PF02653">
    <property type="entry name" value="BPD_transp_2"/>
    <property type="match status" value="1"/>
</dbReference>
<keyword evidence="6 9" id="KW-1133">Transmembrane helix</keyword>
<dbReference type="InterPro" id="IPR001851">
    <property type="entry name" value="ABC_transp_permease"/>
</dbReference>
<evidence type="ECO:0000256" key="1">
    <source>
        <dbReference type="ARBA" id="ARBA00004651"/>
    </source>
</evidence>
<comment type="caution">
    <text evidence="10">The sequence shown here is derived from an EMBL/GenBank/DDBJ whole genome shotgun (WGS) entry which is preliminary data.</text>
</comment>
<accession>A0ABV6AMS8</accession>
<keyword evidence="3" id="KW-1003">Cell membrane</keyword>
<dbReference type="CDD" id="cd06582">
    <property type="entry name" value="TM_PBP1_LivH_like"/>
    <property type="match status" value="1"/>
</dbReference>
<dbReference type="PANTHER" id="PTHR11795:SF450">
    <property type="entry name" value="ABC TRANSPORTER PERMEASE PROTEIN"/>
    <property type="match status" value="1"/>
</dbReference>
<evidence type="ECO:0000313" key="10">
    <source>
        <dbReference type="EMBL" id="MFB9950633.1"/>
    </source>
</evidence>
<gene>
    <name evidence="10" type="ORF">ACFFP0_17410</name>
</gene>
<dbReference type="PANTHER" id="PTHR11795">
    <property type="entry name" value="BRANCHED-CHAIN AMINO ACID TRANSPORT SYSTEM PERMEASE PROTEIN LIVH"/>
    <property type="match status" value="1"/>
</dbReference>
<evidence type="ECO:0000256" key="6">
    <source>
        <dbReference type="ARBA" id="ARBA00022989"/>
    </source>
</evidence>
<evidence type="ECO:0000256" key="9">
    <source>
        <dbReference type="SAM" id="Phobius"/>
    </source>
</evidence>
<evidence type="ECO:0000256" key="3">
    <source>
        <dbReference type="ARBA" id="ARBA00022475"/>
    </source>
</evidence>
<dbReference type="Proteomes" id="UP001589692">
    <property type="component" value="Unassembled WGS sequence"/>
</dbReference>
<feature type="transmembrane region" description="Helical" evidence="9">
    <location>
        <begin position="18"/>
        <end position="39"/>
    </location>
</feature>
<evidence type="ECO:0000256" key="2">
    <source>
        <dbReference type="ARBA" id="ARBA00022448"/>
    </source>
</evidence>
<feature type="transmembrane region" description="Helical" evidence="9">
    <location>
        <begin position="247"/>
        <end position="270"/>
    </location>
</feature>
<feature type="transmembrane region" description="Helical" evidence="9">
    <location>
        <begin position="149"/>
        <end position="173"/>
    </location>
</feature>
<dbReference type="EMBL" id="JBHMAA010000018">
    <property type="protein sequence ID" value="MFB9950633.1"/>
    <property type="molecule type" value="Genomic_DNA"/>
</dbReference>
<feature type="transmembrane region" description="Helical" evidence="9">
    <location>
        <begin position="312"/>
        <end position="332"/>
    </location>
</feature>
<evidence type="ECO:0000256" key="4">
    <source>
        <dbReference type="ARBA" id="ARBA00022692"/>
    </source>
</evidence>
<feature type="transmembrane region" description="Helical" evidence="9">
    <location>
        <begin position="282"/>
        <end position="305"/>
    </location>
</feature>
<feature type="transmembrane region" description="Helical" evidence="9">
    <location>
        <begin position="59"/>
        <end position="82"/>
    </location>
</feature>
<keyword evidence="7 9" id="KW-0472">Membrane</keyword>
<evidence type="ECO:0000256" key="5">
    <source>
        <dbReference type="ARBA" id="ARBA00022970"/>
    </source>
</evidence>